<dbReference type="Pfam" id="PF13639">
    <property type="entry name" value="zf-RING_2"/>
    <property type="match status" value="1"/>
</dbReference>
<feature type="region of interest" description="Disordered" evidence="9">
    <location>
        <begin position="311"/>
        <end position="336"/>
    </location>
</feature>
<evidence type="ECO:0000256" key="2">
    <source>
        <dbReference type="ARBA" id="ARBA00022692"/>
    </source>
</evidence>
<evidence type="ECO:0000256" key="1">
    <source>
        <dbReference type="ARBA" id="ARBA00004370"/>
    </source>
</evidence>
<evidence type="ECO:0000256" key="3">
    <source>
        <dbReference type="ARBA" id="ARBA00022723"/>
    </source>
</evidence>
<feature type="compositionally biased region" description="Low complexity" evidence="9">
    <location>
        <begin position="239"/>
        <end position="252"/>
    </location>
</feature>
<feature type="region of interest" description="Disordered" evidence="9">
    <location>
        <begin position="369"/>
        <end position="397"/>
    </location>
</feature>
<keyword evidence="6" id="KW-1133">Transmembrane helix</keyword>
<dbReference type="SUPFAM" id="SSF57850">
    <property type="entry name" value="RING/U-box"/>
    <property type="match status" value="1"/>
</dbReference>
<dbReference type="PANTHER" id="PTHR46539:SF1">
    <property type="entry name" value="E3 UBIQUITIN-PROTEIN LIGASE ATL42"/>
    <property type="match status" value="1"/>
</dbReference>
<organism evidence="11">
    <name type="scientific">Neobodo designis</name>
    <name type="common">Flagellated protozoan</name>
    <name type="synonym">Bodo designis</name>
    <dbReference type="NCBI Taxonomy" id="312471"/>
    <lineage>
        <taxon>Eukaryota</taxon>
        <taxon>Discoba</taxon>
        <taxon>Euglenozoa</taxon>
        <taxon>Kinetoplastea</taxon>
        <taxon>Metakinetoplastina</taxon>
        <taxon>Neobodonida</taxon>
        <taxon>Neobodo</taxon>
    </lineage>
</organism>
<feature type="compositionally biased region" description="Low complexity" evidence="9">
    <location>
        <begin position="282"/>
        <end position="297"/>
    </location>
</feature>
<dbReference type="PANTHER" id="PTHR46539">
    <property type="entry name" value="E3 UBIQUITIN-PROTEIN LIGASE ATL42"/>
    <property type="match status" value="1"/>
</dbReference>
<feature type="compositionally biased region" description="Basic and acidic residues" evidence="9">
    <location>
        <begin position="48"/>
        <end position="72"/>
    </location>
</feature>
<keyword evidence="3" id="KW-0479">Metal-binding</keyword>
<evidence type="ECO:0000256" key="9">
    <source>
        <dbReference type="SAM" id="MobiDB-lite"/>
    </source>
</evidence>
<keyword evidence="7" id="KW-0472">Membrane</keyword>
<dbReference type="EMBL" id="HBGF01026345">
    <property type="protein sequence ID" value="CAD9121152.1"/>
    <property type="molecule type" value="Transcribed_RNA"/>
</dbReference>
<protein>
    <recommendedName>
        <fullName evidence="10">RING-type domain-containing protein</fullName>
    </recommendedName>
</protein>
<keyword evidence="5" id="KW-0862">Zinc</keyword>
<accession>A0A7S1Q5S5</accession>
<feature type="region of interest" description="Disordered" evidence="9">
    <location>
        <begin position="136"/>
        <end position="162"/>
    </location>
</feature>
<dbReference type="PROSITE" id="PS50089">
    <property type="entry name" value="ZF_RING_2"/>
    <property type="match status" value="1"/>
</dbReference>
<feature type="compositionally biased region" description="Basic and acidic residues" evidence="9">
    <location>
        <begin position="311"/>
        <end position="320"/>
    </location>
</feature>
<evidence type="ECO:0000256" key="5">
    <source>
        <dbReference type="ARBA" id="ARBA00022833"/>
    </source>
</evidence>
<feature type="region of interest" description="Disordered" evidence="9">
    <location>
        <begin position="227"/>
        <end position="297"/>
    </location>
</feature>
<keyword evidence="2" id="KW-0812">Transmembrane</keyword>
<feature type="compositionally biased region" description="Low complexity" evidence="9">
    <location>
        <begin position="438"/>
        <end position="471"/>
    </location>
</feature>
<dbReference type="AlphaFoldDB" id="A0A7S1Q5S5"/>
<name>A0A7S1Q5S5_NEODS</name>
<dbReference type="InterPro" id="IPR013083">
    <property type="entry name" value="Znf_RING/FYVE/PHD"/>
</dbReference>
<evidence type="ECO:0000259" key="10">
    <source>
        <dbReference type="PROSITE" id="PS50089"/>
    </source>
</evidence>
<evidence type="ECO:0000313" key="11">
    <source>
        <dbReference type="EMBL" id="CAD9121152.1"/>
    </source>
</evidence>
<dbReference type="GO" id="GO:0016020">
    <property type="term" value="C:membrane"/>
    <property type="evidence" value="ECO:0007669"/>
    <property type="project" value="UniProtKB-SubCell"/>
</dbReference>
<dbReference type="SMART" id="SM00184">
    <property type="entry name" value="RING"/>
    <property type="match status" value="1"/>
</dbReference>
<evidence type="ECO:0000256" key="7">
    <source>
        <dbReference type="ARBA" id="ARBA00023136"/>
    </source>
</evidence>
<evidence type="ECO:0000256" key="6">
    <source>
        <dbReference type="ARBA" id="ARBA00022989"/>
    </source>
</evidence>
<reference evidence="11" key="1">
    <citation type="submission" date="2021-01" db="EMBL/GenBank/DDBJ databases">
        <authorList>
            <person name="Corre E."/>
            <person name="Pelletier E."/>
            <person name="Niang G."/>
            <person name="Scheremetjew M."/>
            <person name="Finn R."/>
            <person name="Kale V."/>
            <person name="Holt S."/>
            <person name="Cochrane G."/>
            <person name="Meng A."/>
            <person name="Brown T."/>
            <person name="Cohen L."/>
        </authorList>
    </citation>
    <scope>NUCLEOTIDE SEQUENCE</scope>
    <source>
        <strain evidence="11">CCAP 1951/1</strain>
    </source>
</reference>
<feature type="domain" description="RING-type" evidence="10">
    <location>
        <begin position="177"/>
        <end position="218"/>
    </location>
</feature>
<evidence type="ECO:0000256" key="8">
    <source>
        <dbReference type="PROSITE-ProRule" id="PRU00175"/>
    </source>
</evidence>
<dbReference type="GO" id="GO:0008270">
    <property type="term" value="F:zinc ion binding"/>
    <property type="evidence" value="ECO:0007669"/>
    <property type="project" value="UniProtKB-KW"/>
</dbReference>
<gene>
    <name evidence="11" type="ORF">NDES1114_LOCUS17420</name>
</gene>
<proteinExistence type="predicted"/>
<dbReference type="InterPro" id="IPR001841">
    <property type="entry name" value="Znf_RING"/>
</dbReference>
<keyword evidence="4 8" id="KW-0863">Zinc-finger</keyword>
<sequence length="497" mass="51810">MGCTCSSDADGGEADYRRRQRQHSEIVAAIDDELGLGRGGHHHRHHHGNNDVHDDGTESSDDETRAHQRAAQEESDFMLAQMLFREQLMFAERQRRLERERAARPPASPTLPGLPPEQFGAVGRVMRFDVAVTKPHPVTDQQQPDGAANPHGQVVDATTDDDEHDGSVFFASEPMECALCMEDLAVGCELRFLYCGHAFHRTCVDDWLLRKRVCPMCQQDVTAMAARPVPTTSRRASHFSHTSATTTTTETSATHDTEEAAVTGVPIPQRTSFNSDDDGSGRNRSSTGGNNNDAAAVDGTVADGQVVLETHDETTDDIHSDFYTAPPALRGTTSPGARPLAAAVAAPASPPAAGAGACGASISIDPAAALGDDDETAGPAPGGNSPHAAAADRRRTVPSRPMAVSMSDVVLSSAATAHGEQPPLPGLAGSPQAPPPARGAGARVNSTATSASSSEASHPSGSGTSESSSSTTDDDTDDESANSASLNPFGQAPPVAP</sequence>
<feature type="region of interest" description="Disordered" evidence="9">
    <location>
        <begin position="1"/>
        <end position="72"/>
    </location>
</feature>
<dbReference type="Gene3D" id="3.30.40.10">
    <property type="entry name" value="Zinc/RING finger domain, C3HC4 (zinc finger)"/>
    <property type="match status" value="1"/>
</dbReference>
<feature type="compositionally biased region" description="Pro residues" evidence="9">
    <location>
        <begin position="106"/>
        <end position="115"/>
    </location>
</feature>
<comment type="subcellular location">
    <subcellularLocation>
        <location evidence="1">Membrane</location>
    </subcellularLocation>
</comment>
<evidence type="ECO:0000256" key="4">
    <source>
        <dbReference type="ARBA" id="ARBA00022771"/>
    </source>
</evidence>
<feature type="region of interest" description="Disordered" evidence="9">
    <location>
        <begin position="415"/>
        <end position="497"/>
    </location>
</feature>
<feature type="region of interest" description="Disordered" evidence="9">
    <location>
        <begin position="96"/>
        <end position="117"/>
    </location>
</feature>